<accession>A0A8T0C1V7</accession>
<evidence type="ECO:0000313" key="1">
    <source>
        <dbReference type="EMBL" id="KAF7781307.1"/>
    </source>
</evidence>
<protein>
    <submittedName>
        <fullName evidence="1">Uncharacterized protein</fullName>
    </submittedName>
</protein>
<comment type="caution">
    <text evidence="1">The sequence shown here is derived from an EMBL/GenBank/DDBJ whole genome shotgun (WGS) entry which is preliminary data.</text>
</comment>
<gene>
    <name evidence="1" type="ORF">PRUB_b0481</name>
</gene>
<dbReference type="AlphaFoldDB" id="A0A8T0C1V7"/>
<sequence>MQGFIHIAQVENKYKTKMIHMVVSDCSGQIFPHPLYRY</sequence>
<dbReference type="EMBL" id="AHCD03000044">
    <property type="protein sequence ID" value="KAF7781307.1"/>
    <property type="molecule type" value="Genomic_DNA"/>
</dbReference>
<organism evidence="1 2">
    <name type="scientific">Pseudoalteromonas rubra</name>
    <dbReference type="NCBI Taxonomy" id="43658"/>
    <lineage>
        <taxon>Bacteria</taxon>
        <taxon>Pseudomonadati</taxon>
        <taxon>Pseudomonadota</taxon>
        <taxon>Gammaproteobacteria</taxon>
        <taxon>Alteromonadales</taxon>
        <taxon>Pseudoalteromonadaceae</taxon>
        <taxon>Pseudoalteromonas</taxon>
    </lineage>
</organism>
<name>A0A8T0C1V7_9GAMM</name>
<evidence type="ECO:0000313" key="2">
    <source>
        <dbReference type="Proteomes" id="UP000016480"/>
    </source>
</evidence>
<dbReference type="Proteomes" id="UP000016480">
    <property type="component" value="Unassembled WGS sequence"/>
</dbReference>
<reference evidence="1 2" key="1">
    <citation type="journal article" date="2012" name="J. Bacteriol.">
        <title>Genome sequence of the cycloprodigiosin-producing bacterial strain Pseudoalteromonas rubra ATCC 29570(T).</title>
        <authorList>
            <person name="Xie B.B."/>
            <person name="Shu Y.L."/>
            <person name="Qin Q.L."/>
            <person name="Rong J.C."/>
            <person name="Zhang X.Y."/>
            <person name="Chen X.L."/>
            <person name="Zhou B.C."/>
            <person name="Zhang Y.Z."/>
        </authorList>
    </citation>
    <scope>NUCLEOTIDE SEQUENCE [LARGE SCALE GENOMIC DNA]</scope>
    <source>
        <strain evidence="1 2">DSM 6842</strain>
    </source>
</reference>
<proteinExistence type="predicted"/>